<dbReference type="eggNOG" id="ENOG502R3T3">
    <property type="taxonomic scope" value="Eukaryota"/>
</dbReference>
<dbReference type="OMA" id="HWANCAF"/>
<feature type="region of interest" description="Disordered" evidence="1">
    <location>
        <begin position="38"/>
        <end position="79"/>
    </location>
</feature>
<dbReference type="EMBL" id="CM000882">
    <property type="protein sequence ID" value="KQJ99284.1"/>
    <property type="molecule type" value="Genomic_DNA"/>
</dbReference>
<dbReference type="EnsemblPlants" id="KQJ99284">
    <property type="protein sequence ID" value="KQJ99284"/>
    <property type="gene ID" value="BRADI_3g42310v3"/>
</dbReference>
<dbReference type="FunCoup" id="I1I9A0">
    <property type="interactions" value="313"/>
</dbReference>
<evidence type="ECO:0000313" key="3">
    <source>
        <dbReference type="EnsemblPlants" id="KQJ99284"/>
    </source>
</evidence>
<dbReference type="PANTHER" id="PTHR35167:SF1">
    <property type="entry name" value="OS08G0549900 PROTEIN"/>
    <property type="match status" value="1"/>
</dbReference>
<organism evidence="2">
    <name type="scientific">Brachypodium distachyon</name>
    <name type="common">Purple false brome</name>
    <name type="synonym">Trachynia distachya</name>
    <dbReference type="NCBI Taxonomy" id="15368"/>
    <lineage>
        <taxon>Eukaryota</taxon>
        <taxon>Viridiplantae</taxon>
        <taxon>Streptophyta</taxon>
        <taxon>Embryophyta</taxon>
        <taxon>Tracheophyta</taxon>
        <taxon>Spermatophyta</taxon>
        <taxon>Magnoliopsida</taxon>
        <taxon>Liliopsida</taxon>
        <taxon>Poales</taxon>
        <taxon>Poaceae</taxon>
        <taxon>BOP clade</taxon>
        <taxon>Pooideae</taxon>
        <taxon>Stipodae</taxon>
        <taxon>Brachypodieae</taxon>
        <taxon>Brachypodium</taxon>
    </lineage>
</organism>
<sequence length="117" mass="12398">MEIKVERRKRMGGEGDGFGCFFTEAELAAADQLVQLSASGEATAASASSPTSSTLSVNKGGGEAAARGTTLAAAEDDEDAAAWPMDRRARKRYRTVAELYEATRPAKRGGGSKRRNR</sequence>
<reference evidence="2" key="2">
    <citation type="submission" date="2017-06" db="EMBL/GenBank/DDBJ databases">
        <title>WGS assembly of Brachypodium distachyon.</title>
        <authorList>
            <consortium name="The International Brachypodium Initiative"/>
            <person name="Lucas S."/>
            <person name="Harmon-Smith M."/>
            <person name="Lail K."/>
            <person name="Tice H."/>
            <person name="Grimwood J."/>
            <person name="Bruce D."/>
            <person name="Barry K."/>
            <person name="Shu S."/>
            <person name="Lindquist E."/>
            <person name="Wang M."/>
            <person name="Pitluck S."/>
            <person name="Vogel J.P."/>
            <person name="Garvin D.F."/>
            <person name="Mockler T.C."/>
            <person name="Schmutz J."/>
            <person name="Rokhsar D."/>
            <person name="Bevan M.W."/>
        </authorList>
    </citation>
    <scope>NUCLEOTIDE SEQUENCE</scope>
    <source>
        <strain evidence="2">Bd21</strain>
    </source>
</reference>
<reference evidence="2 3" key="1">
    <citation type="journal article" date="2010" name="Nature">
        <title>Genome sequencing and analysis of the model grass Brachypodium distachyon.</title>
        <authorList>
            <consortium name="International Brachypodium Initiative"/>
        </authorList>
    </citation>
    <scope>NUCLEOTIDE SEQUENCE [LARGE SCALE GENOMIC DNA]</scope>
    <source>
        <strain evidence="2 3">Bd21</strain>
    </source>
</reference>
<reference evidence="3" key="3">
    <citation type="submission" date="2018-08" db="UniProtKB">
        <authorList>
            <consortium name="EnsemblPlants"/>
        </authorList>
    </citation>
    <scope>IDENTIFICATION</scope>
    <source>
        <strain evidence="3">cv. Bd21</strain>
    </source>
</reference>
<protein>
    <submittedName>
        <fullName evidence="2 3">Uncharacterized protein</fullName>
    </submittedName>
</protein>
<evidence type="ECO:0000313" key="4">
    <source>
        <dbReference type="Proteomes" id="UP000008810"/>
    </source>
</evidence>
<dbReference type="Proteomes" id="UP000008810">
    <property type="component" value="Chromosome 3"/>
</dbReference>
<dbReference type="OrthoDB" id="675547at2759"/>
<proteinExistence type="predicted"/>
<dbReference type="InParanoid" id="I1I9A0"/>
<feature type="compositionally biased region" description="Low complexity" evidence="1">
    <location>
        <begin position="38"/>
        <end position="56"/>
    </location>
</feature>
<accession>I1I9A0</accession>
<name>I1I9A0_BRADI</name>
<gene>
    <name evidence="2" type="ORF">BRADI_3g42310v3</name>
</gene>
<keyword evidence="4" id="KW-1185">Reference proteome</keyword>
<feature type="compositionally biased region" description="Low complexity" evidence="1">
    <location>
        <begin position="64"/>
        <end position="73"/>
    </location>
</feature>
<evidence type="ECO:0000313" key="2">
    <source>
        <dbReference type="EMBL" id="KQJ99284.1"/>
    </source>
</evidence>
<dbReference type="PANTHER" id="PTHR35167">
    <property type="entry name" value="OS05G0216466 PROTEIN"/>
    <property type="match status" value="1"/>
</dbReference>
<dbReference type="HOGENOM" id="CLU_127914_0_0_1"/>
<dbReference type="Gramene" id="KQJ99284">
    <property type="protein sequence ID" value="KQJ99284"/>
    <property type="gene ID" value="BRADI_3g42310v3"/>
</dbReference>
<dbReference type="AlphaFoldDB" id="I1I9A0"/>
<evidence type="ECO:0000256" key="1">
    <source>
        <dbReference type="SAM" id="MobiDB-lite"/>
    </source>
</evidence>